<comment type="caution">
    <text evidence="1">The sequence shown here is derived from an EMBL/GenBank/DDBJ whole genome shotgun (WGS) entry which is preliminary data.</text>
</comment>
<dbReference type="AlphaFoldDB" id="A0AA36MZM8"/>
<name>A0AA36MZM8_9DINO</name>
<reference evidence="1" key="1">
    <citation type="submission" date="2023-08" db="EMBL/GenBank/DDBJ databases">
        <authorList>
            <person name="Chen Y."/>
            <person name="Shah S."/>
            <person name="Dougan E. K."/>
            <person name="Thang M."/>
            <person name="Chan C."/>
        </authorList>
    </citation>
    <scope>NUCLEOTIDE SEQUENCE</scope>
</reference>
<protein>
    <submittedName>
        <fullName evidence="1">Uncharacterized protein</fullName>
    </submittedName>
</protein>
<organism evidence="1 2">
    <name type="scientific">Effrenium voratum</name>
    <dbReference type="NCBI Taxonomy" id="2562239"/>
    <lineage>
        <taxon>Eukaryota</taxon>
        <taxon>Sar</taxon>
        <taxon>Alveolata</taxon>
        <taxon>Dinophyceae</taxon>
        <taxon>Suessiales</taxon>
        <taxon>Symbiodiniaceae</taxon>
        <taxon>Effrenium</taxon>
    </lineage>
</organism>
<gene>
    <name evidence="1" type="ORF">EVOR1521_LOCUS11327</name>
</gene>
<proteinExistence type="predicted"/>
<sequence>MPSMDFHRPENGNAILARAVLLQCRLVGNEFDETLQRDFRWAKSEALRYVSPDVVNGVCKLAELIFQKVSLERHADRKQPLVFLYNCTLGLPLYHSRRLDQEAKEFHGSVLKPLLGDDDIAQAVWQVCSRSAWLEQNTRDWDGAQAAHITGAAQGYQAAMARDASVVAENVPRMGFDFHR</sequence>
<evidence type="ECO:0000313" key="2">
    <source>
        <dbReference type="Proteomes" id="UP001178507"/>
    </source>
</evidence>
<dbReference type="Proteomes" id="UP001178507">
    <property type="component" value="Unassembled WGS sequence"/>
</dbReference>
<accession>A0AA36MZM8</accession>
<dbReference type="EMBL" id="CAUJNA010001113">
    <property type="protein sequence ID" value="CAJ1384453.1"/>
    <property type="molecule type" value="Genomic_DNA"/>
</dbReference>
<keyword evidence="2" id="KW-1185">Reference proteome</keyword>
<evidence type="ECO:0000313" key="1">
    <source>
        <dbReference type="EMBL" id="CAJ1384453.1"/>
    </source>
</evidence>